<dbReference type="Pfam" id="PF10576">
    <property type="entry name" value="EndIII_4Fe-2S"/>
    <property type="match status" value="1"/>
</dbReference>
<feature type="region of interest" description="Disordered" evidence="14">
    <location>
        <begin position="466"/>
        <end position="492"/>
    </location>
</feature>
<dbReference type="InterPro" id="IPR023170">
    <property type="entry name" value="HhH_base_excis_C"/>
</dbReference>
<dbReference type="InterPro" id="IPR003651">
    <property type="entry name" value="Endonuclease3_FeS-loop_motif"/>
</dbReference>
<feature type="compositionally biased region" description="Basic residues" evidence="14">
    <location>
        <begin position="469"/>
        <end position="482"/>
    </location>
</feature>
<gene>
    <name evidence="15" type="ORF">PACLA_8A073801</name>
</gene>
<evidence type="ECO:0000256" key="4">
    <source>
        <dbReference type="ARBA" id="ARBA00022023"/>
    </source>
</evidence>
<dbReference type="PANTHER" id="PTHR42944">
    <property type="entry name" value="ADENINE DNA GLYCOSYLASE"/>
    <property type="match status" value="1"/>
</dbReference>
<feature type="region of interest" description="Disordered" evidence="14">
    <location>
        <begin position="1"/>
        <end position="26"/>
    </location>
</feature>
<evidence type="ECO:0000256" key="2">
    <source>
        <dbReference type="ARBA" id="ARBA00008343"/>
    </source>
</evidence>
<keyword evidence="16" id="KW-1185">Reference proteome</keyword>
<reference evidence="15" key="1">
    <citation type="submission" date="2020-04" db="EMBL/GenBank/DDBJ databases">
        <authorList>
            <person name="Alioto T."/>
            <person name="Alioto T."/>
            <person name="Gomez Garrido J."/>
        </authorList>
    </citation>
    <scope>NUCLEOTIDE SEQUENCE</scope>
    <source>
        <strain evidence="15">A484AB</strain>
    </source>
</reference>
<dbReference type="InterPro" id="IPR003265">
    <property type="entry name" value="HhH-GPD_domain"/>
</dbReference>
<evidence type="ECO:0000256" key="5">
    <source>
        <dbReference type="ARBA" id="ARBA00022485"/>
    </source>
</evidence>
<dbReference type="SUPFAM" id="SSF55811">
    <property type="entry name" value="Nudix"/>
    <property type="match status" value="1"/>
</dbReference>
<comment type="similarity">
    <text evidence="2 13">Belongs to the Nth/MutY family.</text>
</comment>
<feature type="compositionally biased region" description="Basic and acidic residues" evidence="14">
    <location>
        <begin position="483"/>
        <end position="492"/>
    </location>
</feature>
<keyword evidence="5" id="KW-0004">4Fe-4S</keyword>
<dbReference type="CDD" id="cd03431">
    <property type="entry name" value="NUDIX_DNA_Glycosylase_C-MutY"/>
    <property type="match status" value="1"/>
</dbReference>
<name>A0A7D9EK27_PARCT</name>
<dbReference type="GO" id="GO:0000701">
    <property type="term" value="F:purine-specific mismatch base pair DNA N-glycosylase activity"/>
    <property type="evidence" value="ECO:0007669"/>
    <property type="project" value="UniProtKB-EC"/>
</dbReference>
<keyword evidence="9 13" id="KW-0408">Iron</keyword>
<dbReference type="GO" id="GO:0005634">
    <property type="term" value="C:nucleus"/>
    <property type="evidence" value="ECO:0007669"/>
    <property type="project" value="TreeGrafter"/>
</dbReference>
<evidence type="ECO:0000256" key="10">
    <source>
        <dbReference type="ARBA" id="ARBA00023014"/>
    </source>
</evidence>
<dbReference type="GO" id="GO:0046872">
    <property type="term" value="F:metal ion binding"/>
    <property type="evidence" value="ECO:0007669"/>
    <property type="project" value="UniProtKB-UniRule"/>
</dbReference>
<dbReference type="EMBL" id="CACRXK020007272">
    <property type="protein sequence ID" value="CAB4011810.1"/>
    <property type="molecule type" value="Genomic_DNA"/>
</dbReference>
<dbReference type="Pfam" id="PF00730">
    <property type="entry name" value="HhH-GPD"/>
    <property type="match status" value="1"/>
</dbReference>
<sequence length="503" mass="56925">MKSNSKRSRSSTSSNASLSEDESSKDSKICKLHEFSPREIENLRQYLLSWYDTSKRDLPWRRIGAQETDRNRRGYAVWVSEVMLQQTQVATVIEYYNKWMKRWSSMQELGKASLEEVNEMWAGLGYYSRARRLHEGCKKVVNEMNGELPSDAVSLKKSLPGVGRYTAAAIASIAFNEPVGLVDGNVVRVLSRLRIIGTDSSSTVAVEMFWKLVDEIIAKDHPGDFNQAIMELGATVCMPKSPHCGSCPVREICLAYKQAKHFVHKNESGIKSFFDSSRQTEDHPTDALTDIEELISNDCQLCLPRDSTWNAELGVCNYPRKAKTKEARQETVAVCILECHTDEDTLLFLAKRPSSGLLAGLWEFPNFVVETDSSDSDVSLATKVKEFIREEFEITLPENQDVSHLGQVVHLFSHIHHTYIVHKIVLNAKPKVLTGESVNGRSTKWVLHSEFLEMAVSTGMKKVYSLHKNNGKPKKGSGRVRQKREEKDGSKRQRVLDSFFVKT</sequence>
<protein>
    <recommendedName>
        <fullName evidence="4 13">Adenine DNA glycosylase</fullName>
        <ecNumber evidence="3 13">3.2.2.31</ecNumber>
    </recommendedName>
</protein>
<dbReference type="GO" id="GO:0034039">
    <property type="term" value="F:8-oxo-7,8-dihydroguanine DNA N-glycosylase activity"/>
    <property type="evidence" value="ECO:0007669"/>
    <property type="project" value="TreeGrafter"/>
</dbReference>
<dbReference type="GO" id="GO:0006284">
    <property type="term" value="P:base-excision repair"/>
    <property type="evidence" value="ECO:0007669"/>
    <property type="project" value="UniProtKB-UniRule"/>
</dbReference>
<dbReference type="InterPro" id="IPR015797">
    <property type="entry name" value="NUDIX_hydrolase-like_dom_sf"/>
</dbReference>
<comment type="cofactor">
    <cofactor evidence="13">
        <name>[4Fe-4S] cluster</name>
        <dbReference type="ChEBI" id="CHEBI:49883"/>
    </cofactor>
    <text evidence="13">Binds 1 [4Fe-4S] cluster.</text>
</comment>
<dbReference type="Gene3D" id="1.10.340.30">
    <property type="entry name" value="Hypothetical protein, domain 2"/>
    <property type="match status" value="1"/>
</dbReference>
<dbReference type="GO" id="GO:0006298">
    <property type="term" value="P:mismatch repair"/>
    <property type="evidence" value="ECO:0007669"/>
    <property type="project" value="TreeGrafter"/>
</dbReference>
<evidence type="ECO:0000256" key="7">
    <source>
        <dbReference type="ARBA" id="ARBA00022763"/>
    </source>
</evidence>
<keyword evidence="7 13" id="KW-0227">DNA damage</keyword>
<evidence type="ECO:0000313" key="16">
    <source>
        <dbReference type="Proteomes" id="UP001152795"/>
    </source>
</evidence>
<accession>A0A7D9EK27</accession>
<dbReference type="InterPro" id="IPR004036">
    <property type="entry name" value="Endonuclease-III-like_CS2"/>
</dbReference>
<dbReference type="FunFam" id="1.10.340.30:FF:000002">
    <property type="entry name" value="Adenine DNA glycosylase"/>
    <property type="match status" value="1"/>
</dbReference>
<dbReference type="GO" id="GO:0051539">
    <property type="term" value="F:4 iron, 4 sulfur cluster binding"/>
    <property type="evidence" value="ECO:0007669"/>
    <property type="project" value="UniProtKB-UniRule"/>
</dbReference>
<proteinExistence type="inferred from homology"/>
<dbReference type="GO" id="GO:0035485">
    <property type="term" value="F:adenine/guanine mispair binding"/>
    <property type="evidence" value="ECO:0007669"/>
    <property type="project" value="TreeGrafter"/>
</dbReference>
<evidence type="ECO:0000313" key="15">
    <source>
        <dbReference type="EMBL" id="CAB4011810.1"/>
    </source>
</evidence>
<dbReference type="Proteomes" id="UP001152795">
    <property type="component" value="Unassembled WGS sequence"/>
</dbReference>
<evidence type="ECO:0000256" key="12">
    <source>
        <dbReference type="ARBA" id="ARBA00023295"/>
    </source>
</evidence>
<dbReference type="GO" id="GO:0032357">
    <property type="term" value="F:oxidized purine DNA binding"/>
    <property type="evidence" value="ECO:0007669"/>
    <property type="project" value="TreeGrafter"/>
</dbReference>
<comment type="caution">
    <text evidence="15">The sequence shown here is derived from an EMBL/GenBank/DDBJ whole genome shotgun (WGS) entry which is preliminary data.</text>
</comment>
<dbReference type="InterPro" id="IPR029119">
    <property type="entry name" value="MutY_C"/>
</dbReference>
<keyword evidence="10" id="KW-0411">Iron-sulfur</keyword>
<dbReference type="PANTHER" id="PTHR42944:SF1">
    <property type="entry name" value="ADENINE DNA GLYCOSYLASE"/>
    <property type="match status" value="1"/>
</dbReference>
<evidence type="ECO:0000256" key="6">
    <source>
        <dbReference type="ARBA" id="ARBA00022723"/>
    </source>
</evidence>
<keyword evidence="6" id="KW-0479">Metal-binding</keyword>
<evidence type="ECO:0000256" key="1">
    <source>
        <dbReference type="ARBA" id="ARBA00000843"/>
    </source>
</evidence>
<dbReference type="CDD" id="cd00056">
    <property type="entry name" value="ENDO3c"/>
    <property type="match status" value="1"/>
</dbReference>
<dbReference type="FunFam" id="3.90.79.10:FF:000026">
    <property type="entry name" value="Adenine DNA glycosylase"/>
    <property type="match status" value="1"/>
</dbReference>
<dbReference type="Gene3D" id="1.10.1670.10">
    <property type="entry name" value="Helix-hairpin-Helix base-excision DNA repair enzymes (C-terminal)"/>
    <property type="match status" value="1"/>
</dbReference>
<evidence type="ECO:0000256" key="3">
    <source>
        <dbReference type="ARBA" id="ARBA00012045"/>
    </source>
</evidence>
<dbReference type="Gene3D" id="3.90.79.10">
    <property type="entry name" value="Nucleoside Triphosphate Pyrophosphohydrolase"/>
    <property type="match status" value="1"/>
</dbReference>
<evidence type="ECO:0000256" key="8">
    <source>
        <dbReference type="ARBA" id="ARBA00022801"/>
    </source>
</evidence>
<dbReference type="EC" id="3.2.2.31" evidence="3 13"/>
<comment type="catalytic activity">
    <reaction evidence="1 13">
        <text>Hydrolyzes free adenine bases from 7,8-dihydro-8-oxoguanine:adenine mismatched double-stranded DNA, leaving an apurinic site.</text>
        <dbReference type="EC" id="3.2.2.31"/>
    </reaction>
</comment>
<keyword evidence="11" id="KW-0234">DNA repair</keyword>
<evidence type="ECO:0000256" key="11">
    <source>
        <dbReference type="ARBA" id="ARBA00023204"/>
    </source>
</evidence>
<dbReference type="SUPFAM" id="SSF48150">
    <property type="entry name" value="DNA-glycosylase"/>
    <property type="match status" value="1"/>
</dbReference>
<dbReference type="AlphaFoldDB" id="A0A7D9EK27"/>
<evidence type="ECO:0000256" key="9">
    <source>
        <dbReference type="ARBA" id="ARBA00023004"/>
    </source>
</evidence>
<dbReference type="PROSITE" id="PS01155">
    <property type="entry name" value="ENDONUCLEASE_III_2"/>
    <property type="match status" value="1"/>
</dbReference>
<keyword evidence="12 13" id="KW-0326">Glycosidase</keyword>
<comment type="function">
    <text evidence="13">Adenine glycosylase active on G-A mispairs.</text>
</comment>
<dbReference type="Pfam" id="PF14815">
    <property type="entry name" value="NUDIX_4"/>
    <property type="match status" value="1"/>
</dbReference>
<evidence type="ECO:0000256" key="13">
    <source>
        <dbReference type="RuleBase" id="RU365096"/>
    </source>
</evidence>
<dbReference type="OrthoDB" id="10248838at2759"/>
<keyword evidence="8" id="KW-0378">Hydrolase</keyword>
<dbReference type="InterPro" id="IPR044298">
    <property type="entry name" value="MIG/MutY"/>
</dbReference>
<dbReference type="SMART" id="SM00478">
    <property type="entry name" value="ENDO3c"/>
    <property type="match status" value="1"/>
</dbReference>
<evidence type="ECO:0000256" key="14">
    <source>
        <dbReference type="SAM" id="MobiDB-lite"/>
    </source>
</evidence>
<organism evidence="15 16">
    <name type="scientific">Paramuricea clavata</name>
    <name type="common">Red gorgonian</name>
    <name type="synonym">Violescent sea-whip</name>
    <dbReference type="NCBI Taxonomy" id="317549"/>
    <lineage>
        <taxon>Eukaryota</taxon>
        <taxon>Metazoa</taxon>
        <taxon>Cnidaria</taxon>
        <taxon>Anthozoa</taxon>
        <taxon>Octocorallia</taxon>
        <taxon>Malacalcyonacea</taxon>
        <taxon>Plexauridae</taxon>
        <taxon>Paramuricea</taxon>
    </lineage>
</organism>
<dbReference type="InterPro" id="IPR011257">
    <property type="entry name" value="DNA_glycosylase"/>
</dbReference>
<dbReference type="SMART" id="SM00525">
    <property type="entry name" value="FES"/>
    <property type="match status" value="1"/>
</dbReference>